<reference evidence="4" key="1">
    <citation type="submission" date="2021-01" db="EMBL/GenBank/DDBJ databases">
        <authorList>
            <person name="Corre E."/>
            <person name="Pelletier E."/>
            <person name="Niang G."/>
            <person name="Scheremetjew M."/>
            <person name="Finn R."/>
            <person name="Kale V."/>
            <person name="Holt S."/>
            <person name="Cochrane G."/>
            <person name="Meng A."/>
            <person name="Brown T."/>
            <person name="Cohen L."/>
        </authorList>
    </citation>
    <scope>NUCLEOTIDE SEQUENCE</scope>
    <source>
        <strain evidence="4">10249 10 AB</strain>
    </source>
</reference>
<dbReference type="InterPro" id="IPR002252">
    <property type="entry name" value="Glyco_hydro_36"/>
</dbReference>
<dbReference type="InterPro" id="IPR013785">
    <property type="entry name" value="Aldolase_TIM"/>
</dbReference>
<dbReference type="AlphaFoldDB" id="A0A7S4AD25"/>
<dbReference type="Pfam" id="PF02065">
    <property type="entry name" value="Melibiase"/>
    <property type="match status" value="1"/>
</dbReference>
<protein>
    <recommendedName>
        <fullName evidence="5">Alpha-galactosidase</fullName>
    </recommendedName>
</protein>
<dbReference type="PANTHER" id="PTHR43053:SF3">
    <property type="entry name" value="ALPHA-GALACTOSIDASE C-RELATED"/>
    <property type="match status" value="1"/>
</dbReference>
<feature type="compositionally biased region" description="Polar residues" evidence="3">
    <location>
        <begin position="28"/>
        <end position="59"/>
    </location>
</feature>
<keyword evidence="2" id="KW-0326">Glycosidase</keyword>
<keyword evidence="1" id="KW-0378">Hydrolase</keyword>
<evidence type="ECO:0000256" key="2">
    <source>
        <dbReference type="ARBA" id="ARBA00023295"/>
    </source>
</evidence>
<feature type="compositionally biased region" description="Polar residues" evidence="3">
    <location>
        <begin position="69"/>
        <end position="78"/>
    </location>
</feature>
<proteinExistence type="predicted"/>
<evidence type="ECO:0000313" key="4">
    <source>
        <dbReference type="EMBL" id="CAE0711462.1"/>
    </source>
</evidence>
<dbReference type="CDD" id="cd14791">
    <property type="entry name" value="GH36"/>
    <property type="match status" value="1"/>
</dbReference>
<sequence>MTEIQNSSEQEKWIFSLTLPSSSSSKSDGVSGQNQQRSVELVTIQNGDSGPVDTNSRNTQNKDGRDEPQSSSTTTGQASEQSLSSSSSSTGIAGGATKFSETKSLLDSEIDKFEGVDDIKEDGICQDDDSSKSCWKFYSSVHGLTLESSTLLRLSYRPAWQSIPEFTKSKRQRALYKALAYCCGRPVLPGDEQIWEVYTTKDIYKTEKLKTTIRGMGSCQSLRVYLNPLGADTDLNNMTTPREFQASLDLHQQRANGQEENSWTRFTEPGDSLPDGNEYIVLTFAVPLEAKLCGHNHDPPILWKVDIPPHRSVGNSMTLDTITVLDGSVDLSEPATAVYVEGYQSWSFTGSVWKGEPQPTSAMPNLFSGAFNLGGCLPMTPTTVLPASACQTNMLCNPEIFQSSKLPPKSSKKLRYKSDFFACVTTARDGIIDEYGGPALVCGWLSQHKQFGVVSIDDRLQNITMHATHDAIVNSHVSTDWAYAQLITPHRYDEEPMVHYLHATAAYNQAEPLQNGPLLTGWCSWYHYYENITEENLRSNFTRLATMKNQVPTNMAMVDDGYMTAWGDWDSLKPGKFTTMDVVSGDIASSSMKPGLWMAPFTADKHSKIAKNHPEWIIKNKKGYPANSSNCGKFFYGLDATNPKVREHVFNSIRKAVKDWGFQVLKIDFLYAACLEGNGKYDMSMTRAEAMHLALQTIREAAGPNVFLIGCGCPMASGIGYIDGMRVSADTGPTWYPELPLPWWDNGTLPSLRGMIRNSMSRAPMGHRWWQNDPDCLLLGESTKLTNEEVASAASIIAMTCGMLLVSDDLTKVSQDRVNILSRIFPMTGVSGVVLDLHTTKDKGMPSLIRLWCTDRYRHLERFRSSDSFLQSLEEEDFSAEATYFGKKSAFAHSKAFNAHQRTRSCIHVAKGMGTWTMISLSNWSDQPKYMQIPRLAIYSPPETGWEAHDDVDFLKSVDEKQDETESVGGYHVFSTWSGRYKHLSLKGTNSNDPYPIARKLHAHETEIFHIRKVTPTKPQYVGSDIHFSCGHEVLSFDSSSSSSSKENRVMICLKTELKRTGHVYLFLPIVDASHVKVTMAGKATDWSVICSVPDGIENNPISHCCGRIIRLTVIVNADKSEKDGEIVVDY</sequence>
<dbReference type="PANTHER" id="PTHR43053">
    <property type="entry name" value="GLYCOSIDASE FAMILY 31"/>
    <property type="match status" value="1"/>
</dbReference>
<dbReference type="GO" id="GO:0016052">
    <property type="term" value="P:carbohydrate catabolic process"/>
    <property type="evidence" value="ECO:0007669"/>
    <property type="project" value="InterPro"/>
</dbReference>
<feature type="compositionally biased region" description="Low complexity" evidence="3">
    <location>
        <begin position="79"/>
        <end position="89"/>
    </location>
</feature>
<dbReference type="InterPro" id="IPR017853">
    <property type="entry name" value="GH"/>
</dbReference>
<name>A0A7S4AD25_9STRA</name>
<dbReference type="Gene3D" id="3.20.20.70">
    <property type="entry name" value="Aldolase class I"/>
    <property type="match status" value="1"/>
</dbReference>
<organism evidence="4">
    <name type="scientific">Pseudo-nitzschia australis</name>
    <dbReference type="NCBI Taxonomy" id="44445"/>
    <lineage>
        <taxon>Eukaryota</taxon>
        <taxon>Sar</taxon>
        <taxon>Stramenopiles</taxon>
        <taxon>Ochrophyta</taxon>
        <taxon>Bacillariophyta</taxon>
        <taxon>Bacillariophyceae</taxon>
        <taxon>Bacillariophycidae</taxon>
        <taxon>Bacillariales</taxon>
        <taxon>Bacillariaceae</taxon>
        <taxon>Pseudo-nitzschia</taxon>
    </lineage>
</organism>
<evidence type="ECO:0000256" key="3">
    <source>
        <dbReference type="SAM" id="MobiDB-lite"/>
    </source>
</evidence>
<accession>A0A7S4AD25</accession>
<dbReference type="InterPro" id="IPR050985">
    <property type="entry name" value="Alpha-glycosidase_related"/>
</dbReference>
<dbReference type="GO" id="GO:0004557">
    <property type="term" value="F:alpha-galactosidase activity"/>
    <property type="evidence" value="ECO:0007669"/>
    <property type="project" value="InterPro"/>
</dbReference>
<evidence type="ECO:0008006" key="5">
    <source>
        <dbReference type="Google" id="ProtNLM"/>
    </source>
</evidence>
<feature type="region of interest" description="Disordered" evidence="3">
    <location>
        <begin position="19"/>
        <end position="94"/>
    </location>
</feature>
<evidence type="ECO:0000256" key="1">
    <source>
        <dbReference type="ARBA" id="ARBA00022801"/>
    </source>
</evidence>
<gene>
    <name evidence="4" type="ORF">PAUS00366_LOCUS4214</name>
</gene>
<dbReference type="SUPFAM" id="SSF51445">
    <property type="entry name" value="(Trans)glycosidases"/>
    <property type="match status" value="1"/>
</dbReference>
<dbReference type="EMBL" id="HBIX01005296">
    <property type="protein sequence ID" value="CAE0711462.1"/>
    <property type="molecule type" value="Transcribed_RNA"/>
</dbReference>